<feature type="signal peptide" evidence="3">
    <location>
        <begin position="1"/>
        <end position="22"/>
    </location>
</feature>
<reference evidence="4" key="1">
    <citation type="submission" date="2020-11" db="EMBL/GenBank/DDBJ databases">
        <authorList>
            <person name="Tran Van P."/>
        </authorList>
    </citation>
    <scope>NUCLEOTIDE SEQUENCE</scope>
</reference>
<name>A0A7R9KQ56_9ACAR</name>
<dbReference type="Proteomes" id="UP000759131">
    <property type="component" value="Unassembled WGS sequence"/>
</dbReference>
<evidence type="ECO:0000256" key="3">
    <source>
        <dbReference type="SAM" id="SignalP"/>
    </source>
</evidence>
<keyword evidence="2" id="KW-0812">Transmembrane</keyword>
<feature type="compositionally biased region" description="Basic and acidic residues" evidence="1">
    <location>
        <begin position="870"/>
        <end position="885"/>
    </location>
</feature>
<feature type="transmembrane region" description="Helical" evidence="2">
    <location>
        <begin position="841"/>
        <end position="863"/>
    </location>
</feature>
<keyword evidence="5" id="KW-1185">Reference proteome</keyword>
<feature type="chain" id="PRO_5036210978" evidence="3">
    <location>
        <begin position="23"/>
        <end position="940"/>
    </location>
</feature>
<feature type="compositionally biased region" description="Basic and acidic residues" evidence="1">
    <location>
        <begin position="920"/>
        <end position="940"/>
    </location>
</feature>
<keyword evidence="2" id="KW-0472">Membrane</keyword>
<keyword evidence="2" id="KW-1133">Transmembrane helix</keyword>
<gene>
    <name evidence="4" type="ORF">OSB1V03_LOCUS7752</name>
</gene>
<sequence>MATLYYWTQVCYLSVVLTTIASQGLTNPQNIIYGNHEFCEIQDKKFQSIFNLGNDLIFQTKTQFLKLNNSIDTDEALEKYPSRSARFYADNEMRLFLASMFVIDTYKPVHGFTYQFMSNDCGSLDVLNECTEVYDDSQIFYACIYGTDSQTNKFMWFGMKYNNSRLMILNTPALKSRVTDYCGHKWKHPDTNLAKEGFFSGVSFRLPHPEVRFIEINVTDSGNGTTATTGGYGNTTSVYPTTGYNDTGILFVPYYEDKITYQIFTAESMAYPNTVNLIGYQFCKVYDSNLTDAKYLFHVKYYLPKSEIYYVFRYLNITWSCGQNCNLDTPLSLIQLEHNILTTSLTSQMFGTNQTLKTLFGCGRYQYDSFPLFKPNDFCGTDQRLESVFGLGNDLYFQNNAKFWKWSDVSFKSGANPGIKSEPIFFDSEFTTILNKFHIDTTKPVMGFTFKLYSSLTSNVNECLTNADTIRCQLYLNPDYYRACIYAEVIDDNTIGKLKDDFERKAFAFQYTPSGLKAFPPFVRPKGHPYQVVSKETQAICETIRNAFKQKHPLLVHSMRLQSVNASHLIIEMIATNTNNELQLLEIVVLRNKPIGETTNYLKHLLRISDMNPLSNINHRIIGYSYLLNNNTYRTIIIGRSNWKTSKQFNSQSIYGVFDLKTGPLNHMIPNNKGSNDLPFSVHTIDAFDKQYLQNNITSDTILAIAYLQNNQSVDQYKEWYLNPVSIILDRKDDPNIYHFSKRLSALEFPGNSTPFSEVFSPFPTGYGRNRFTKILGMFSYNKIFYLLVFPKDISYPVVYQISVFNHIEHLTLDGFEFNVFFNCPIPPSSVSTTGRRAMNVLLVLLLISLVIVIVIALIVAFVKHRNNESKTKPVTNKNDKDIASDAKNAQKPSTTPAKANPEVQSPTTTEPNIQTPSKLEAEVPKSAKSDSIESKRSLF</sequence>
<accession>A0A7R9KQ56</accession>
<evidence type="ECO:0000313" key="4">
    <source>
        <dbReference type="EMBL" id="CAD7627322.1"/>
    </source>
</evidence>
<proteinExistence type="predicted"/>
<dbReference type="OrthoDB" id="6537400at2759"/>
<organism evidence="4">
    <name type="scientific">Medioppia subpectinata</name>
    <dbReference type="NCBI Taxonomy" id="1979941"/>
    <lineage>
        <taxon>Eukaryota</taxon>
        <taxon>Metazoa</taxon>
        <taxon>Ecdysozoa</taxon>
        <taxon>Arthropoda</taxon>
        <taxon>Chelicerata</taxon>
        <taxon>Arachnida</taxon>
        <taxon>Acari</taxon>
        <taxon>Acariformes</taxon>
        <taxon>Sarcoptiformes</taxon>
        <taxon>Oribatida</taxon>
        <taxon>Brachypylina</taxon>
        <taxon>Oppioidea</taxon>
        <taxon>Oppiidae</taxon>
        <taxon>Medioppia</taxon>
    </lineage>
</organism>
<feature type="compositionally biased region" description="Polar residues" evidence="1">
    <location>
        <begin position="891"/>
        <end position="918"/>
    </location>
</feature>
<evidence type="ECO:0000256" key="1">
    <source>
        <dbReference type="SAM" id="MobiDB-lite"/>
    </source>
</evidence>
<protein>
    <submittedName>
        <fullName evidence="4">Uncharacterized protein</fullName>
    </submittedName>
</protein>
<dbReference type="EMBL" id="CAJPIZ010004635">
    <property type="protein sequence ID" value="CAG2107752.1"/>
    <property type="molecule type" value="Genomic_DNA"/>
</dbReference>
<feature type="region of interest" description="Disordered" evidence="1">
    <location>
        <begin position="870"/>
        <end position="940"/>
    </location>
</feature>
<dbReference type="EMBL" id="OC859210">
    <property type="protein sequence ID" value="CAD7627322.1"/>
    <property type="molecule type" value="Genomic_DNA"/>
</dbReference>
<keyword evidence="3" id="KW-0732">Signal</keyword>
<evidence type="ECO:0000313" key="5">
    <source>
        <dbReference type="Proteomes" id="UP000759131"/>
    </source>
</evidence>
<evidence type="ECO:0000256" key="2">
    <source>
        <dbReference type="SAM" id="Phobius"/>
    </source>
</evidence>
<dbReference type="AlphaFoldDB" id="A0A7R9KQ56"/>